<dbReference type="Proteomes" id="UP000054498">
    <property type="component" value="Unassembled WGS sequence"/>
</dbReference>
<dbReference type="GO" id="GO:0042742">
    <property type="term" value="P:defense response to bacterium"/>
    <property type="evidence" value="ECO:0007669"/>
    <property type="project" value="UniProtKB-KW"/>
</dbReference>
<accession>A0A0D2L174</accession>
<gene>
    <name evidence="4" type="ORF">MNEG_6855</name>
</gene>
<keyword evidence="2" id="KW-0081">Bacteriolytic enzyme</keyword>
<feature type="chain" id="PRO_5002246580" evidence="3">
    <location>
        <begin position="20"/>
        <end position="168"/>
    </location>
</feature>
<dbReference type="RefSeq" id="XP_013900123.1">
    <property type="nucleotide sequence ID" value="XM_014044669.1"/>
</dbReference>
<evidence type="ECO:0000256" key="1">
    <source>
        <dbReference type="ARBA" id="ARBA00022529"/>
    </source>
</evidence>
<evidence type="ECO:0000313" key="4">
    <source>
        <dbReference type="EMBL" id="KIZ01104.1"/>
    </source>
</evidence>
<organism evidence="4 5">
    <name type="scientific">Monoraphidium neglectum</name>
    <dbReference type="NCBI Taxonomy" id="145388"/>
    <lineage>
        <taxon>Eukaryota</taxon>
        <taxon>Viridiplantae</taxon>
        <taxon>Chlorophyta</taxon>
        <taxon>core chlorophytes</taxon>
        <taxon>Chlorophyceae</taxon>
        <taxon>CS clade</taxon>
        <taxon>Sphaeropleales</taxon>
        <taxon>Selenastraceae</taxon>
        <taxon>Monoraphidium</taxon>
    </lineage>
</organism>
<reference evidence="4 5" key="1">
    <citation type="journal article" date="2013" name="BMC Genomics">
        <title>Reconstruction of the lipid metabolism for the microalga Monoraphidium neglectum from its genome sequence reveals characteristics suitable for biofuel production.</title>
        <authorList>
            <person name="Bogen C."/>
            <person name="Al-Dilaimi A."/>
            <person name="Albersmeier A."/>
            <person name="Wichmann J."/>
            <person name="Grundmann M."/>
            <person name="Rupp O."/>
            <person name="Lauersen K.J."/>
            <person name="Blifernez-Klassen O."/>
            <person name="Kalinowski J."/>
            <person name="Goesmann A."/>
            <person name="Mussgnug J.H."/>
            <person name="Kruse O."/>
        </authorList>
    </citation>
    <scope>NUCLEOTIDE SEQUENCE [LARGE SCALE GENOMIC DNA]</scope>
    <source>
        <strain evidence="4 5">SAG 48.87</strain>
    </source>
</reference>
<dbReference type="GO" id="GO:0031640">
    <property type="term" value="P:killing of cells of another organism"/>
    <property type="evidence" value="ECO:0007669"/>
    <property type="project" value="UniProtKB-KW"/>
</dbReference>
<keyword evidence="1" id="KW-0929">Antimicrobial</keyword>
<name>A0A0D2L174_9CHLO</name>
<evidence type="ECO:0000313" key="5">
    <source>
        <dbReference type="Proteomes" id="UP000054498"/>
    </source>
</evidence>
<protein>
    <submittedName>
        <fullName evidence="4">Uncharacterized protein</fullName>
    </submittedName>
</protein>
<keyword evidence="3" id="KW-0732">Signal</keyword>
<proteinExistence type="predicted"/>
<evidence type="ECO:0000256" key="2">
    <source>
        <dbReference type="ARBA" id="ARBA00022638"/>
    </source>
</evidence>
<dbReference type="KEGG" id="mng:MNEG_6855"/>
<sequence>MKTLTIAFLVLALAHNAAASRLLKQQYSVPLLRGTAQPQQATPEYNRYGRGAGDLLQNVVQGETQRGITDSQATVVLQTDVAGHQNAAVRDAVGQNQAQALVSGAANGGPREIAKEAFGNVQYQVHGQGLALNSDTRTALANNDAQRIIQASIDNGDAFTAAQGGSDK</sequence>
<dbReference type="AlphaFoldDB" id="A0A0D2L174"/>
<keyword evidence="5" id="KW-1185">Reference proteome</keyword>
<dbReference type="GO" id="GO:0003796">
    <property type="term" value="F:lysozyme activity"/>
    <property type="evidence" value="ECO:0007669"/>
    <property type="project" value="InterPro"/>
</dbReference>
<dbReference type="EMBL" id="KK101376">
    <property type="protein sequence ID" value="KIZ01104.1"/>
    <property type="molecule type" value="Genomic_DNA"/>
</dbReference>
<dbReference type="GeneID" id="25739731"/>
<feature type="signal peptide" evidence="3">
    <location>
        <begin position="1"/>
        <end position="19"/>
    </location>
</feature>
<dbReference type="InterPro" id="IPR023347">
    <property type="entry name" value="Lysozyme_dom_sf"/>
</dbReference>
<dbReference type="Gene3D" id="1.10.530.40">
    <property type="match status" value="1"/>
</dbReference>
<evidence type="ECO:0000256" key="3">
    <source>
        <dbReference type="SAM" id="SignalP"/>
    </source>
</evidence>